<evidence type="ECO:0000313" key="1">
    <source>
        <dbReference type="EMBL" id="GAF90434.1"/>
    </source>
</evidence>
<protein>
    <submittedName>
        <fullName evidence="1">Uncharacterized protein</fullName>
    </submittedName>
</protein>
<dbReference type="EMBL" id="BARS01012811">
    <property type="protein sequence ID" value="GAF90434.1"/>
    <property type="molecule type" value="Genomic_DNA"/>
</dbReference>
<name>X0TB58_9ZZZZ</name>
<gene>
    <name evidence="1" type="ORF">S01H1_22627</name>
</gene>
<feature type="non-terminal residue" evidence="1">
    <location>
        <position position="37"/>
    </location>
</feature>
<organism evidence="1">
    <name type="scientific">marine sediment metagenome</name>
    <dbReference type="NCBI Taxonomy" id="412755"/>
    <lineage>
        <taxon>unclassified sequences</taxon>
        <taxon>metagenomes</taxon>
        <taxon>ecological metagenomes</taxon>
    </lineage>
</organism>
<accession>X0TB58</accession>
<comment type="caution">
    <text evidence="1">The sequence shown here is derived from an EMBL/GenBank/DDBJ whole genome shotgun (WGS) entry which is preliminary data.</text>
</comment>
<reference evidence="1" key="1">
    <citation type="journal article" date="2014" name="Front. Microbiol.">
        <title>High frequency of phylogenetically diverse reductive dehalogenase-homologous genes in deep subseafloor sedimentary metagenomes.</title>
        <authorList>
            <person name="Kawai M."/>
            <person name="Futagami T."/>
            <person name="Toyoda A."/>
            <person name="Takaki Y."/>
            <person name="Nishi S."/>
            <person name="Hori S."/>
            <person name="Arai W."/>
            <person name="Tsubouchi T."/>
            <person name="Morono Y."/>
            <person name="Uchiyama I."/>
            <person name="Ito T."/>
            <person name="Fujiyama A."/>
            <person name="Inagaki F."/>
            <person name="Takami H."/>
        </authorList>
    </citation>
    <scope>NUCLEOTIDE SEQUENCE</scope>
    <source>
        <strain evidence="1">Expedition CK06-06</strain>
    </source>
</reference>
<sequence length="37" mass="3631">MKRISLTLTAFILAAALPAESLALGLGGGRSGGRSSS</sequence>
<dbReference type="AlphaFoldDB" id="X0TB58"/>
<proteinExistence type="predicted"/>